<comment type="caution">
    <text evidence="1">The sequence shown here is derived from an EMBL/GenBank/DDBJ whole genome shotgun (WGS) entry which is preliminary data.</text>
</comment>
<keyword evidence="2" id="KW-1185">Reference proteome</keyword>
<organism evidence="1 2">
    <name type="scientific">Dictyobacter halimunensis</name>
    <dbReference type="NCBI Taxonomy" id="3026934"/>
    <lineage>
        <taxon>Bacteria</taxon>
        <taxon>Bacillati</taxon>
        <taxon>Chloroflexota</taxon>
        <taxon>Ktedonobacteria</taxon>
        <taxon>Ktedonobacterales</taxon>
        <taxon>Dictyobacteraceae</taxon>
        <taxon>Dictyobacter</taxon>
    </lineage>
</organism>
<dbReference type="EMBL" id="BSRI01000002">
    <property type="protein sequence ID" value="GLV59206.1"/>
    <property type="molecule type" value="Genomic_DNA"/>
</dbReference>
<accession>A0ABQ6FY40</accession>
<evidence type="ECO:0000313" key="2">
    <source>
        <dbReference type="Proteomes" id="UP001344906"/>
    </source>
</evidence>
<dbReference type="RefSeq" id="WP_338255738.1">
    <property type="nucleotide sequence ID" value="NZ_BSRI01000002.1"/>
</dbReference>
<dbReference type="SUPFAM" id="SSF53187">
    <property type="entry name" value="Zn-dependent exopeptidases"/>
    <property type="match status" value="1"/>
</dbReference>
<evidence type="ECO:0000313" key="1">
    <source>
        <dbReference type="EMBL" id="GLV59206.1"/>
    </source>
</evidence>
<proteinExistence type="predicted"/>
<name>A0ABQ6FY40_9CHLR</name>
<reference evidence="1 2" key="1">
    <citation type="submission" date="2023-02" db="EMBL/GenBank/DDBJ databases">
        <title>Dictyobacter halimunensis sp. nov., a new member of the class Ktedonobacteria from forest soil in a geothermal area.</title>
        <authorList>
            <person name="Rachmania M.K."/>
            <person name="Ningsih F."/>
            <person name="Sakai Y."/>
            <person name="Yabe S."/>
            <person name="Yokota A."/>
            <person name="Sjamsuridzal W."/>
        </authorList>
    </citation>
    <scope>NUCLEOTIDE SEQUENCE [LARGE SCALE GENOMIC DNA]</scope>
    <source>
        <strain evidence="1 2">S3.2.2.5</strain>
    </source>
</reference>
<gene>
    <name evidence="1" type="ORF">KDH_60330</name>
</gene>
<dbReference type="Gene3D" id="3.40.630.10">
    <property type="entry name" value="Zn peptidases"/>
    <property type="match status" value="1"/>
</dbReference>
<sequence length="62" mass="7048">MEHALRSIIAEHQENWIGFTKALIEIPTENLPGVAYRACVDLLAHKLTELGLEYTEEQKVTL</sequence>
<dbReference type="Proteomes" id="UP001344906">
    <property type="component" value="Unassembled WGS sequence"/>
</dbReference>
<protein>
    <submittedName>
        <fullName evidence="1">Uncharacterized protein</fullName>
    </submittedName>
</protein>